<keyword evidence="4" id="KW-1185">Reference proteome</keyword>
<dbReference type="RefSeq" id="WP_157390479.1">
    <property type="nucleotide sequence ID" value="NZ_WRPP01000005.1"/>
</dbReference>
<dbReference type="Proteomes" id="UP000466794">
    <property type="component" value="Unassembled WGS sequence"/>
</dbReference>
<dbReference type="EMBL" id="WRPP01000005">
    <property type="protein sequence ID" value="MVU80935.1"/>
    <property type="molecule type" value="Genomic_DNA"/>
</dbReference>
<evidence type="ECO:0000313" key="3">
    <source>
        <dbReference type="EMBL" id="MVU80935.1"/>
    </source>
</evidence>
<protein>
    <recommendedName>
        <fullName evidence="5">DUF4303 domain-containing protein</fullName>
    </recommendedName>
</protein>
<dbReference type="InterPro" id="IPR046582">
    <property type="entry name" value="DUF6630"/>
</dbReference>
<evidence type="ECO:0000259" key="2">
    <source>
        <dbReference type="Pfam" id="PF22552"/>
    </source>
</evidence>
<dbReference type="Pfam" id="PF20335">
    <property type="entry name" value="DUF6630"/>
    <property type="match status" value="1"/>
</dbReference>
<evidence type="ECO:0008006" key="5">
    <source>
        <dbReference type="Google" id="ProtNLM"/>
    </source>
</evidence>
<dbReference type="AlphaFoldDB" id="A0A7K1V2U6"/>
<organism evidence="3 4">
    <name type="scientific">Nocardia terrae</name>
    <dbReference type="NCBI Taxonomy" id="2675851"/>
    <lineage>
        <taxon>Bacteria</taxon>
        <taxon>Bacillati</taxon>
        <taxon>Actinomycetota</taxon>
        <taxon>Actinomycetes</taxon>
        <taxon>Mycobacteriales</taxon>
        <taxon>Nocardiaceae</taxon>
        <taxon>Nocardia</taxon>
    </lineage>
</organism>
<reference evidence="3 4" key="1">
    <citation type="submission" date="2019-12" db="EMBL/GenBank/DDBJ databases">
        <title>Nocardia sp. nov. ET3-3 isolated from soil.</title>
        <authorList>
            <person name="Kanchanasin P."/>
            <person name="Tanasupawat S."/>
            <person name="Yuki M."/>
            <person name="Kudo T."/>
        </authorList>
    </citation>
    <scope>NUCLEOTIDE SEQUENCE [LARGE SCALE GENOMIC DNA]</scope>
    <source>
        <strain evidence="3 4">ET3-3</strain>
    </source>
</reference>
<sequence>MSDQDWYRFASGLAALLIYSPDETVVILDIDGDKNFMQFFKHADGVHAEVSDDLGEGQRRRLSDNGWSAPDSEHPLWYYGIGGHGAAAPNADDCREITLAAIEVLREVLAVPSPGDLYPSGWVDGPGEVFLDELRPQLSEPAAGELRALLSIANLLVPHHPWPVATVRASLEGPVHAHRTESWRGLLAALGESFFGGLGVISQFDRGQPVDEMRDGLRHLPSHPADMSWDWYPNFAADTADWPADDRSASFLREAAAHADPTGSVLVSLQTDGDDYALTFLPTDHLPRLRAFTAEIGKRVETLPYAEQPSS</sequence>
<dbReference type="Pfam" id="PF22552">
    <property type="entry name" value="TY-Chap3"/>
    <property type="match status" value="1"/>
</dbReference>
<feature type="domain" description="TY-Chap N-terminal" evidence="2">
    <location>
        <begin position="4"/>
        <end position="117"/>
    </location>
</feature>
<evidence type="ECO:0000259" key="1">
    <source>
        <dbReference type="Pfam" id="PF20335"/>
    </source>
</evidence>
<evidence type="ECO:0000313" key="4">
    <source>
        <dbReference type="Proteomes" id="UP000466794"/>
    </source>
</evidence>
<name>A0A7K1V2U6_9NOCA</name>
<comment type="caution">
    <text evidence="3">The sequence shown here is derived from an EMBL/GenBank/DDBJ whole genome shotgun (WGS) entry which is preliminary data.</text>
</comment>
<feature type="domain" description="DUF6630" evidence="1">
    <location>
        <begin position="151"/>
        <end position="301"/>
    </location>
</feature>
<gene>
    <name evidence="3" type="ORF">GPX89_27260</name>
</gene>
<accession>A0A7K1V2U6</accession>
<proteinExistence type="predicted"/>
<dbReference type="InterPro" id="IPR054344">
    <property type="entry name" value="TY-Chap_N"/>
</dbReference>